<evidence type="ECO:0000313" key="4">
    <source>
        <dbReference type="Proteomes" id="UP000219559"/>
    </source>
</evidence>
<feature type="chain" id="PRO_5012878719" description="TonB C-terminal domain-containing protein" evidence="1">
    <location>
        <begin position="19"/>
        <end position="278"/>
    </location>
</feature>
<reference evidence="3 4" key="1">
    <citation type="submission" date="2017-04" db="EMBL/GenBank/DDBJ databases">
        <title>A new member of the family Flavobacteriaceae isolated from ascidians.</title>
        <authorList>
            <person name="Chen L."/>
        </authorList>
    </citation>
    <scope>NUCLEOTIDE SEQUENCE [LARGE SCALE GENOMIC DNA]</scope>
    <source>
        <strain evidence="3 4">HQA918</strain>
    </source>
</reference>
<dbReference type="SUPFAM" id="SSF74653">
    <property type="entry name" value="TolA/TonB C-terminal domain"/>
    <property type="match status" value="1"/>
</dbReference>
<proteinExistence type="predicted"/>
<dbReference type="EMBL" id="NBWU01000005">
    <property type="protein sequence ID" value="PCE63300.1"/>
    <property type="molecule type" value="Genomic_DNA"/>
</dbReference>
<sequence length="278" mass="31436">MRPVILLALLICCLKTLAQTQTNTSLQLQGYPCAKERGDKTCLENSLQQYLAKNIVYPADASTEKLTGNVYVYFEIDSLGEVSNTKLRSTHPVFEPEAKRLLAELPSFKSLSDTVFEKPIKVTYPIKFLQKHYMRHQLALKFPDKNILETPFISEVKNPPVFIGCEGSTNIAKCLKTSLSREMSRSLPVTKQVHSKTKLETSYDAIFYYDVESGSLHAYAETGKKSADKAIISYIEKRFAKLISKDPSKASVIVFQHTTRNSINIRTIQHNTIISDKY</sequence>
<dbReference type="OrthoDB" id="1161776at2"/>
<evidence type="ECO:0000256" key="1">
    <source>
        <dbReference type="SAM" id="SignalP"/>
    </source>
</evidence>
<dbReference type="AlphaFoldDB" id="A0A2A4G5N5"/>
<keyword evidence="1" id="KW-0732">Signal</keyword>
<organism evidence="3 4">
    <name type="scientific">Sediminicola luteus</name>
    <dbReference type="NCBI Taxonomy" id="319238"/>
    <lineage>
        <taxon>Bacteria</taxon>
        <taxon>Pseudomonadati</taxon>
        <taxon>Bacteroidota</taxon>
        <taxon>Flavobacteriia</taxon>
        <taxon>Flavobacteriales</taxon>
        <taxon>Flavobacteriaceae</taxon>
        <taxon>Sediminicola</taxon>
    </lineage>
</organism>
<feature type="signal peptide" evidence="1">
    <location>
        <begin position="1"/>
        <end position="18"/>
    </location>
</feature>
<dbReference type="Pfam" id="PF03544">
    <property type="entry name" value="TonB_C"/>
    <property type="match status" value="1"/>
</dbReference>
<comment type="caution">
    <text evidence="3">The sequence shown here is derived from an EMBL/GenBank/DDBJ whole genome shotgun (WGS) entry which is preliminary data.</text>
</comment>
<name>A0A2A4G5N5_9FLAO</name>
<keyword evidence="4" id="KW-1185">Reference proteome</keyword>
<gene>
    <name evidence="3" type="ORF">B7P33_13855</name>
</gene>
<dbReference type="Proteomes" id="UP000219559">
    <property type="component" value="Unassembled WGS sequence"/>
</dbReference>
<evidence type="ECO:0000313" key="3">
    <source>
        <dbReference type="EMBL" id="PCE63300.1"/>
    </source>
</evidence>
<dbReference type="GO" id="GO:0055085">
    <property type="term" value="P:transmembrane transport"/>
    <property type="evidence" value="ECO:0007669"/>
    <property type="project" value="InterPro"/>
</dbReference>
<dbReference type="RefSeq" id="WP_097443255.1">
    <property type="nucleotide sequence ID" value="NZ_NBWU01000005.1"/>
</dbReference>
<evidence type="ECO:0000259" key="2">
    <source>
        <dbReference type="Pfam" id="PF03544"/>
    </source>
</evidence>
<accession>A0A2A4G5N5</accession>
<feature type="domain" description="TonB C-terminal" evidence="2">
    <location>
        <begin position="54"/>
        <end position="128"/>
    </location>
</feature>
<protein>
    <recommendedName>
        <fullName evidence="2">TonB C-terminal domain-containing protein</fullName>
    </recommendedName>
</protein>
<dbReference type="Gene3D" id="3.30.1150.10">
    <property type="match status" value="1"/>
</dbReference>
<dbReference type="InterPro" id="IPR037682">
    <property type="entry name" value="TonB_C"/>
</dbReference>